<evidence type="ECO:0000313" key="1">
    <source>
        <dbReference type="EMBL" id="MCW6035899.1"/>
    </source>
</evidence>
<gene>
    <name evidence="1" type="ORF">K4A83_06385</name>
</gene>
<keyword evidence="2" id="KW-1185">Reference proteome</keyword>
<protein>
    <submittedName>
        <fullName evidence="1">Uncharacterized protein</fullName>
    </submittedName>
</protein>
<proteinExistence type="predicted"/>
<dbReference type="Proteomes" id="UP001526426">
    <property type="component" value="Unassembled WGS sequence"/>
</dbReference>
<dbReference type="EMBL" id="JAIHOM010000023">
    <property type="protein sequence ID" value="MCW6035899.1"/>
    <property type="molecule type" value="Genomic_DNA"/>
</dbReference>
<organism evidence="1 2">
    <name type="scientific">Spirulina subsalsa FACHB-351</name>
    <dbReference type="NCBI Taxonomy" id="234711"/>
    <lineage>
        <taxon>Bacteria</taxon>
        <taxon>Bacillati</taxon>
        <taxon>Cyanobacteriota</taxon>
        <taxon>Cyanophyceae</taxon>
        <taxon>Spirulinales</taxon>
        <taxon>Spirulinaceae</taxon>
        <taxon>Spirulina</taxon>
    </lineage>
</organism>
<name>A0ABT3L319_9CYAN</name>
<dbReference type="RefSeq" id="WP_265263620.1">
    <property type="nucleotide sequence ID" value="NZ_JAIHOM010000023.1"/>
</dbReference>
<sequence>MTFRKPITTLGGLIWWNNIKQNEHFIMQEHKVGLPIWPYKYRITMRQNGMEIANSNDLEEITLDWKYLERNAVPQIEHQIDIGEKASKIDYIGILNKVLKYL</sequence>
<comment type="caution">
    <text evidence="1">The sequence shown here is derived from an EMBL/GenBank/DDBJ whole genome shotgun (WGS) entry which is preliminary data.</text>
</comment>
<reference evidence="1 2" key="1">
    <citation type="submission" date="2021-08" db="EMBL/GenBank/DDBJ databases">
        <title>Draft genome sequence of Spirulina subsalsa with high tolerance to salinity and hype-accumulation of phycocyanin.</title>
        <authorList>
            <person name="Pei H."/>
            <person name="Jiang L."/>
        </authorList>
    </citation>
    <scope>NUCLEOTIDE SEQUENCE [LARGE SCALE GENOMIC DNA]</scope>
    <source>
        <strain evidence="1 2">FACHB-351</strain>
    </source>
</reference>
<accession>A0ABT3L319</accession>
<evidence type="ECO:0000313" key="2">
    <source>
        <dbReference type="Proteomes" id="UP001526426"/>
    </source>
</evidence>